<evidence type="ECO:0000256" key="1">
    <source>
        <dbReference type="ARBA" id="ARBA00004245"/>
    </source>
</evidence>
<accession>A0A8S0YTF4</accession>
<evidence type="ECO:0000256" key="3">
    <source>
        <dbReference type="ARBA" id="ARBA00016840"/>
    </source>
</evidence>
<protein>
    <recommendedName>
        <fullName evidence="3">KIF-binding protein</fullName>
    </recommendedName>
</protein>
<dbReference type="GO" id="GO:0000226">
    <property type="term" value="P:microtubule cytoskeleton organization"/>
    <property type="evidence" value="ECO:0007669"/>
    <property type="project" value="TreeGrafter"/>
</dbReference>
<gene>
    <name evidence="6" type="ORF">APLA_LOCUS1218</name>
    <name evidence="7" type="ORF">APLA_LOCUS15026</name>
</gene>
<evidence type="ECO:0000313" key="7">
    <source>
        <dbReference type="EMBL" id="CAB3255720.1"/>
    </source>
</evidence>
<proteinExistence type="inferred from homology"/>
<name>A0A8S0YTF4_ARCPL</name>
<evidence type="ECO:0000313" key="9">
    <source>
        <dbReference type="Proteomes" id="UP000494256"/>
    </source>
</evidence>
<dbReference type="Proteomes" id="UP000494106">
    <property type="component" value="Unassembled WGS sequence"/>
</dbReference>
<dbReference type="GO" id="GO:0021952">
    <property type="term" value="P:central nervous system projection neuron axonogenesis"/>
    <property type="evidence" value="ECO:0007669"/>
    <property type="project" value="TreeGrafter"/>
</dbReference>
<evidence type="ECO:0000313" key="8">
    <source>
        <dbReference type="Proteomes" id="UP000494106"/>
    </source>
</evidence>
<comment type="similarity">
    <text evidence="2">Belongs to the KIF-binding protein family.</text>
</comment>
<reference evidence="8 9" key="1">
    <citation type="submission" date="2020-04" db="EMBL/GenBank/DDBJ databases">
        <authorList>
            <person name="Wallbank WR R."/>
            <person name="Pardo Diaz C."/>
            <person name="Kozak K."/>
            <person name="Martin S."/>
            <person name="Jiggins C."/>
            <person name="Moest M."/>
            <person name="Warren A I."/>
            <person name="Byers J.R.P. K."/>
            <person name="Montejo-Kovacevich G."/>
            <person name="Yen C E."/>
        </authorList>
    </citation>
    <scope>NUCLEOTIDE SEQUENCE [LARGE SCALE GENOMIC DNA]</scope>
</reference>
<keyword evidence="5" id="KW-0206">Cytoskeleton</keyword>
<dbReference type="EMBL" id="CADEBC010000577">
    <property type="protein sequence ID" value="CAB3255720.1"/>
    <property type="molecule type" value="Genomic_DNA"/>
</dbReference>
<dbReference type="InterPro" id="IPR022083">
    <property type="entry name" value="KBP"/>
</dbReference>
<organism evidence="6 9">
    <name type="scientific">Arctia plantaginis</name>
    <name type="common">Wood tiger moth</name>
    <name type="synonym">Phalaena plantaginis</name>
    <dbReference type="NCBI Taxonomy" id="874455"/>
    <lineage>
        <taxon>Eukaryota</taxon>
        <taxon>Metazoa</taxon>
        <taxon>Ecdysozoa</taxon>
        <taxon>Arthropoda</taxon>
        <taxon>Hexapoda</taxon>
        <taxon>Insecta</taxon>
        <taxon>Pterygota</taxon>
        <taxon>Neoptera</taxon>
        <taxon>Endopterygota</taxon>
        <taxon>Lepidoptera</taxon>
        <taxon>Glossata</taxon>
        <taxon>Ditrysia</taxon>
        <taxon>Noctuoidea</taxon>
        <taxon>Erebidae</taxon>
        <taxon>Arctiinae</taxon>
        <taxon>Arctia</taxon>
    </lineage>
</organism>
<comment type="caution">
    <text evidence="6">The sequence shown here is derived from an EMBL/GenBank/DDBJ whole genome shotgun (WGS) entry which is preliminary data.</text>
</comment>
<evidence type="ECO:0000256" key="4">
    <source>
        <dbReference type="ARBA" id="ARBA00022490"/>
    </source>
</evidence>
<dbReference type="PANTHER" id="PTHR46321:SF1">
    <property type="entry name" value="KIF-BINDING PROTEIN"/>
    <property type="match status" value="1"/>
</dbReference>
<dbReference type="GO" id="GO:0005856">
    <property type="term" value="C:cytoskeleton"/>
    <property type="evidence" value="ECO:0007669"/>
    <property type="project" value="UniProtKB-SubCell"/>
</dbReference>
<dbReference type="AlphaFoldDB" id="A0A8S0YTF4"/>
<evidence type="ECO:0000313" key="6">
    <source>
        <dbReference type="EMBL" id="CAB3222589.1"/>
    </source>
</evidence>
<dbReference type="Gene3D" id="1.25.40.10">
    <property type="entry name" value="Tetratricopeptide repeat domain"/>
    <property type="match status" value="1"/>
</dbReference>
<dbReference type="OrthoDB" id="409897at2759"/>
<keyword evidence="8" id="KW-1185">Reference proteome</keyword>
<dbReference type="Pfam" id="PF12309">
    <property type="entry name" value="KBP_C"/>
    <property type="match status" value="1"/>
</dbReference>
<dbReference type="InterPro" id="IPR011990">
    <property type="entry name" value="TPR-like_helical_dom_sf"/>
</dbReference>
<sequence>MTNEMSLKEILNDFEENYSKSRKLLDEDSKNDPENNPYLSKYKAKEILQSMHIGLKQLLGSETGLDDIKIRAMLGVVLLNIGSIEMDTEELASSEKTLSEAVELLEPHGNRPEIVITLVSVYNNLGILWFNRDEPMKSKTYLFKAKELYDAFKFTLELPLPIEHVVKELDEKLTGDTSQLEKAFTLTLYYLAQVYGSLNKNLKSAVYCHITLRRQLELKDYDPIDWALNSATLAQVFAERDGFVQSRHHLAAASSVLEKYQEQLLSSESQDEVHLAKVETFNHRSADVARCWAKYCILLMSTSRDRLMHDDEEPFDCETGLSKLTFEDHEEIKGIDVTKLSFPDLDVSKYENQIGHQYLLTYQDAREVFLSCQIWLNKAKEYYKLDTLASDYIEIVQDISQSYSYLAFFEEDDDRRSKMHKRRVDLLEELLKQVNPVYYLQFCRQIWFELGEVYSEMLNIKLDKQNKLKGNPIPHALKKINTLCEKSIENYTAFLNSVKDKEGKMPATLTDDLIRPVISAYAFIGRNSMKRIAVDKSMQLIHVQQSLDSYQAVVDICMASEAAAAKMQEEFQLCREMVNILPLKIKKLQDAMFE</sequence>
<evidence type="ECO:0000256" key="2">
    <source>
        <dbReference type="ARBA" id="ARBA00010305"/>
    </source>
</evidence>
<evidence type="ECO:0000256" key="5">
    <source>
        <dbReference type="ARBA" id="ARBA00023212"/>
    </source>
</evidence>
<dbReference type="GO" id="GO:1990535">
    <property type="term" value="P:neuron projection maintenance"/>
    <property type="evidence" value="ECO:0007669"/>
    <property type="project" value="TreeGrafter"/>
</dbReference>
<comment type="subcellular location">
    <subcellularLocation>
        <location evidence="1">Cytoplasm</location>
        <location evidence="1">Cytoskeleton</location>
    </subcellularLocation>
</comment>
<dbReference type="Proteomes" id="UP000494256">
    <property type="component" value="Unassembled WGS sequence"/>
</dbReference>
<keyword evidence="4" id="KW-0963">Cytoplasm</keyword>
<dbReference type="PANTHER" id="PTHR46321">
    <property type="entry name" value="KIF1-BINDING PROTEIN"/>
    <property type="match status" value="1"/>
</dbReference>
<dbReference type="EMBL" id="CADEBD010000057">
    <property type="protein sequence ID" value="CAB3222589.1"/>
    <property type="molecule type" value="Genomic_DNA"/>
</dbReference>